<dbReference type="OrthoDB" id="497927at2759"/>
<evidence type="ECO:0000313" key="3">
    <source>
        <dbReference type="Proteomes" id="UP000179920"/>
    </source>
</evidence>
<accession>A0A1K0G5B4</accession>
<sequence length="431" mass="48005">MASPIKLATMGMFIIDTFQFIHHRTGKDLGNKGLPDQIGGGGCYFAIGARPFLLPSSIQMIVDHGCDWKDTDQAVLDRFNRTPSSSTGEHGSMWHYRSRSDKTTRAVNRYTGEYRGFDYLSPKIRLEPKDLLQCSTVKPPKLPEWIHLICSPARALETVAQIEDILGKEEGEVKKNWPKLVFEPIPDSCEFDNLDGCIKVLPKLKVFSPNHEEAIALLGLQDEWEKLLDGRKKGLEKKIMTFIRDKVAAKFLDHLLNRDPEARERAMNRQPFGPIICIRCGARGSVIGTMFAPGWHHIPAWHTDVPPTHTRDPAANTHISSLGAESDCEAGSLELPEISSSKIKDVTGAGNSFLGGLTAYLAQTEGYASLNQTTRIREAAMHGSVSASLIIEQHGLPSFEIRDGKELWNGHTVEVRMRLLRQRVPMGSMTD</sequence>
<name>A0A1K0G5B4_9BASI</name>
<dbReference type="PANTHER" id="PTHR47098:SF2">
    <property type="entry name" value="PROTEIN MAK32"/>
    <property type="match status" value="1"/>
</dbReference>
<dbReference type="EMBL" id="LT558124">
    <property type="protein sequence ID" value="SAM82647.1"/>
    <property type="molecule type" value="Genomic_DNA"/>
</dbReference>
<proteinExistence type="predicted"/>
<protein>
    <submittedName>
        <fullName evidence="1">Related to MAK32 protein</fullName>
    </submittedName>
</protein>
<dbReference type="Proteomes" id="UP000658997">
    <property type="component" value="Unassembled WGS sequence"/>
</dbReference>
<dbReference type="InterPro" id="IPR029056">
    <property type="entry name" value="Ribokinase-like"/>
</dbReference>
<dbReference type="AlphaFoldDB" id="A0A1K0G5B4"/>
<reference evidence="2" key="3">
    <citation type="submission" date="2018-08" db="EMBL/GenBank/DDBJ databases">
        <authorList>
            <person name="Guldener U."/>
        </authorList>
    </citation>
    <scope>NUCLEOTIDE SEQUENCE</scope>
    <source>
        <strain evidence="2">UB2</strain>
    </source>
</reference>
<gene>
    <name evidence="2" type="ORF">UBRO2_04463</name>
    <name evidence="1" type="ORF">UBRO_05111</name>
</gene>
<evidence type="ECO:0000313" key="2">
    <source>
        <dbReference type="EMBL" id="SYW82341.1"/>
    </source>
</evidence>
<dbReference type="EMBL" id="ULHB01000104">
    <property type="protein sequence ID" value="SYW82341.1"/>
    <property type="molecule type" value="Genomic_DNA"/>
</dbReference>
<evidence type="ECO:0000313" key="1">
    <source>
        <dbReference type="EMBL" id="SAM82647.1"/>
    </source>
</evidence>
<evidence type="ECO:0000313" key="4">
    <source>
        <dbReference type="Proteomes" id="UP000658997"/>
    </source>
</evidence>
<dbReference type="Gene3D" id="3.40.1190.20">
    <property type="match status" value="1"/>
</dbReference>
<keyword evidence="4" id="KW-1185">Reference proteome</keyword>
<dbReference type="Proteomes" id="UP000179920">
    <property type="component" value="Chromosome VIII"/>
</dbReference>
<reference evidence="1" key="2">
    <citation type="submission" date="2016-04" db="EMBL/GenBank/DDBJ databases">
        <authorList>
            <person name="Evans L.H."/>
            <person name="Alamgir A."/>
            <person name="Owens N."/>
            <person name="Weber N.D."/>
            <person name="Virtaneva K."/>
            <person name="Barbian K."/>
            <person name="Babar A."/>
            <person name="Rosenke K."/>
        </authorList>
    </citation>
    <scope>NUCLEOTIDE SEQUENCE</scope>
    <source>
        <strain evidence="1">UB2112</strain>
    </source>
</reference>
<dbReference type="SUPFAM" id="SSF53613">
    <property type="entry name" value="Ribokinase-like"/>
    <property type="match status" value="1"/>
</dbReference>
<dbReference type="PANTHER" id="PTHR47098">
    <property type="entry name" value="PROTEIN MAK32"/>
    <property type="match status" value="1"/>
</dbReference>
<reference evidence="3" key="1">
    <citation type="submission" date="2016-04" db="EMBL/GenBank/DDBJ databases">
        <authorList>
            <person name="Guldener U."/>
            <person name="Guldener U."/>
        </authorList>
    </citation>
    <scope>NUCLEOTIDE SEQUENCE [LARGE SCALE GENOMIC DNA]</scope>
    <source>
        <strain evidence="3">UB2112</strain>
    </source>
</reference>
<organism evidence="1 3">
    <name type="scientific">Ustilago bromivora</name>
    <dbReference type="NCBI Taxonomy" id="307758"/>
    <lineage>
        <taxon>Eukaryota</taxon>
        <taxon>Fungi</taxon>
        <taxon>Dikarya</taxon>
        <taxon>Basidiomycota</taxon>
        <taxon>Ustilaginomycotina</taxon>
        <taxon>Ustilaginomycetes</taxon>
        <taxon>Ustilaginales</taxon>
        <taxon>Ustilaginaceae</taxon>
        <taxon>Ustilago</taxon>
    </lineage>
</organism>